<name>A0A251S218_HELAN</name>
<dbReference type="GO" id="GO:0004185">
    <property type="term" value="F:serine-type carboxypeptidase activity"/>
    <property type="evidence" value="ECO:0007669"/>
    <property type="project" value="InterPro"/>
</dbReference>
<dbReference type="AlphaFoldDB" id="A0A251S218"/>
<organism evidence="3 4">
    <name type="scientific">Helianthus annuus</name>
    <name type="common">Common sunflower</name>
    <dbReference type="NCBI Taxonomy" id="4232"/>
    <lineage>
        <taxon>Eukaryota</taxon>
        <taxon>Viridiplantae</taxon>
        <taxon>Streptophyta</taxon>
        <taxon>Embryophyta</taxon>
        <taxon>Tracheophyta</taxon>
        <taxon>Spermatophyta</taxon>
        <taxon>Magnoliopsida</taxon>
        <taxon>eudicotyledons</taxon>
        <taxon>Gunneridae</taxon>
        <taxon>Pentapetalae</taxon>
        <taxon>asterids</taxon>
        <taxon>campanulids</taxon>
        <taxon>Asterales</taxon>
        <taxon>Asteraceae</taxon>
        <taxon>Asteroideae</taxon>
        <taxon>Heliantheae alliance</taxon>
        <taxon>Heliantheae</taxon>
        <taxon>Helianthus</taxon>
    </lineage>
</organism>
<dbReference type="Pfam" id="PF00450">
    <property type="entry name" value="Peptidase_S10"/>
    <property type="match status" value="1"/>
</dbReference>
<dbReference type="InterPro" id="IPR001563">
    <property type="entry name" value="Peptidase_S10"/>
</dbReference>
<gene>
    <name evidence="3" type="ORF">HannXRQ_Chr16g0524941</name>
</gene>
<evidence type="ECO:0000313" key="3">
    <source>
        <dbReference type="EMBL" id="OTF92718.1"/>
    </source>
</evidence>
<keyword evidence="3" id="KW-0645">Protease</keyword>
<dbReference type="STRING" id="4232.A0A251S218"/>
<dbReference type="GO" id="GO:0016747">
    <property type="term" value="F:acyltransferase activity, transferring groups other than amino-acyl groups"/>
    <property type="evidence" value="ECO:0000318"/>
    <property type="project" value="GO_Central"/>
</dbReference>
<evidence type="ECO:0000313" key="4">
    <source>
        <dbReference type="Proteomes" id="UP000215914"/>
    </source>
</evidence>
<dbReference type="PRINTS" id="PR00724">
    <property type="entry name" value="CRBOXYPTASEC"/>
</dbReference>
<accession>A0A251S218</accession>
<keyword evidence="2" id="KW-0732">Signal</keyword>
<feature type="chain" id="PRO_5013259161" evidence="2">
    <location>
        <begin position="31"/>
        <end position="262"/>
    </location>
</feature>
<evidence type="ECO:0000256" key="1">
    <source>
        <dbReference type="ARBA" id="ARBA00009431"/>
    </source>
</evidence>
<keyword evidence="3" id="KW-0378">Hydrolase</keyword>
<dbReference type="InterPro" id="IPR029058">
    <property type="entry name" value="AB_hydrolase_fold"/>
</dbReference>
<dbReference type="OMA" id="YNWANDI"/>
<dbReference type="GO" id="GO:0006508">
    <property type="term" value="P:proteolysis"/>
    <property type="evidence" value="ECO:0007669"/>
    <property type="project" value="InterPro"/>
</dbReference>
<dbReference type="EMBL" id="CM007905">
    <property type="protein sequence ID" value="OTF92718.1"/>
    <property type="molecule type" value="Genomic_DNA"/>
</dbReference>
<dbReference type="GO" id="GO:0019748">
    <property type="term" value="P:secondary metabolic process"/>
    <property type="evidence" value="ECO:0000318"/>
    <property type="project" value="GO_Central"/>
</dbReference>
<dbReference type="InParanoid" id="A0A251S218"/>
<dbReference type="PANTHER" id="PTHR11802">
    <property type="entry name" value="SERINE PROTEASE FAMILY S10 SERINE CARBOXYPEPTIDASE"/>
    <property type="match status" value="1"/>
</dbReference>
<dbReference type="PANTHER" id="PTHR11802:SF438">
    <property type="entry name" value="SERINE CARBOXYPEPTIDASE-LIKE 16-RELATED"/>
    <property type="match status" value="1"/>
</dbReference>
<reference evidence="4" key="1">
    <citation type="journal article" date="2017" name="Nature">
        <title>The sunflower genome provides insights into oil metabolism, flowering and Asterid evolution.</title>
        <authorList>
            <person name="Badouin H."/>
            <person name="Gouzy J."/>
            <person name="Grassa C.J."/>
            <person name="Murat F."/>
            <person name="Staton S.E."/>
            <person name="Cottret L."/>
            <person name="Lelandais-Briere C."/>
            <person name="Owens G.L."/>
            <person name="Carrere S."/>
            <person name="Mayjonade B."/>
            <person name="Legrand L."/>
            <person name="Gill N."/>
            <person name="Kane N.C."/>
            <person name="Bowers J.E."/>
            <person name="Hubner S."/>
            <person name="Bellec A."/>
            <person name="Berard A."/>
            <person name="Berges H."/>
            <person name="Blanchet N."/>
            <person name="Boniface M.C."/>
            <person name="Brunel D."/>
            <person name="Catrice O."/>
            <person name="Chaidir N."/>
            <person name="Claudel C."/>
            <person name="Donnadieu C."/>
            <person name="Faraut T."/>
            <person name="Fievet G."/>
            <person name="Helmstetter N."/>
            <person name="King M."/>
            <person name="Knapp S.J."/>
            <person name="Lai Z."/>
            <person name="Le Paslier M.C."/>
            <person name="Lippi Y."/>
            <person name="Lorenzon L."/>
            <person name="Mandel J.R."/>
            <person name="Marage G."/>
            <person name="Marchand G."/>
            <person name="Marquand E."/>
            <person name="Bret-Mestries E."/>
            <person name="Morien E."/>
            <person name="Nambeesan S."/>
            <person name="Nguyen T."/>
            <person name="Pegot-Espagnet P."/>
            <person name="Pouilly N."/>
            <person name="Raftis F."/>
            <person name="Sallet E."/>
            <person name="Schiex T."/>
            <person name="Thomas J."/>
            <person name="Vandecasteele C."/>
            <person name="Vares D."/>
            <person name="Vear F."/>
            <person name="Vautrin S."/>
            <person name="Crespi M."/>
            <person name="Mangin B."/>
            <person name="Burke J.M."/>
            <person name="Salse J."/>
            <person name="Munos S."/>
            <person name="Vincourt P."/>
            <person name="Rieseberg L.H."/>
            <person name="Langlade N.B."/>
        </authorList>
    </citation>
    <scope>NUCLEOTIDE SEQUENCE [LARGE SCALE GENOMIC DNA]</scope>
    <source>
        <strain evidence="4">cv. SF193</strain>
    </source>
</reference>
<proteinExistence type="inferred from homology"/>
<evidence type="ECO:0000256" key="2">
    <source>
        <dbReference type="SAM" id="SignalP"/>
    </source>
</evidence>
<keyword evidence="4" id="KW-1185">Reference proteome</keyword>
<dbReference type="Gene3D" id="3.40.50.1820">
    <property type="entry name" value="alpha/beta hydrolase"/>
    <property type="match status" value="1"/>
</dbReference>
<sequence length="262" mass="29220">MKWSGENLMPFFLFILLLTLQSYFITLSHSQSIIKNLPGYSGDVPFKLETGYVGVGKNEEVQLFYYFVESQNNPEEDPLICYIPGGPGSSALLAFLYEMGPLSINADNGTTNATLVLNENSWTKMASIIFVDIPAGTGFSYAKTKEAWVSSDSIVADLAHDFVKKFLSGHPKFLKNPLYIGGISYMGLVTPIITMKGYILGSPLTDKFMDFNSRLEYSHRMALISNDIYESAIRHCRGNYVNIDTANPLCAHSLQRYKQVSI</sequence>
<dbReference type="Proteomes" id="UP000215914">
    <property type="component" value="Chromosome 16"/>
</dbReference>
<comment type="similarity">
    <text evidence="1">Belongs to the peptidase S10 family.</text>
</comment>
<dbReference type="SUPFAM" id="SSF53474">
    <property type="entry name" value="alpha/beta-Hydrolases"/>
    <property type="match status" value="1"/>
</dbReference>
<feature type="signal peptide" evidence="2">
    <location>
        <begin position="1"/>
        <end position="30"/>
    </location>
</feature>
<protein>
    <submittedName>
        <fullName evidence="3">Putative peptidase S10, serine carboxypeptidase, Alpha/Beta hydrolase fold protein</fullName>
    </submittedName>
</protein>
<keyword evidence="3" id="KW-0121">Carboxypeptidase</keyword>